<dbReference type="EMBL" id="JBJKFK010006629">
    <property type="protein sequence ID" value="KAL3307729.1"/>
    <property type="molecule type" value="Genomic_DNA"/>
</dbReference>
<proteinExistence type="predicted"/>
<dbReference type="Proteomes" id="UP001626550">
    <property type="component" value="Unassembled WGS sequence"/>
</dbReference>
<reference evidence="1 2" key="1">
    <citation type="submission" date="2024-11" db="EMBL/GenBank/DDBJ databases">
        <title>Adaptive evolution of stress response genes in parasites aligns with host niche diversity.</title>
        <authorList>
            <person name="Hahn C."/>
            <person name="Resl P."/>
        </authorList>
    </citation>
    <scope>NUCLEOTIDE SEQUENCE [LARGE SCALE GENOMIC DNA]</scope>
    <source>
        <strain evidence="1">EGGRZ-B1_66</strain>
        <tissue evidence="1">Body</tissue>
    </source>
</reference>
<sequence>KRRLSVPEIAQQRHCGPMVVRRLNQHDLPQAHSHHLSFTANKWPLRTHHVLLRA</sequence>
<comment type="caution">
    <text evidence="1">The sequence shown here is derived from an EMBL/GenBank/DDBJ whole genome shotgun (WGS) entry which is preliminary data.</text>
</comment>
<gene>
    <name evidence="1" type="ORF">Ciccas_013752</name>
</gene>
<feature type="non-terminal residue" evidence="1">
    <location>
        <position position="1"/>
    </location>
</feature>
<keyword evidence="2" id="KW-1185">Reference proteome</keyword>
<evidence type="ECO:0000313" key="1">
    <source>
        <dbReference type="EMBL" id="KAL3307729.1"/>
    </source>
</evidence>
<dbReference type="AlphaFoldDB" id="A0ABD2PKB4"/>
<protein>
    <submittedName>
        <fullName evidence="1">Uncharacterized protein</fullName>
    </submittedName>
</protein>
<feature type="non-terminal residue" evidence="1">
    <location>
        <position position="54"/>
    </location>
</feature>
<name>A0ABD2PKB4_9PLAT</name>
<evidence type="ECO:0000313" key="2">
    <source>
        <dbReference type="Proteomes" id="UP001626550"/>
    </source>
</evidence>
<organism evidence="1 2">
    <name type="scientific">Cichlidogyrus casuarinus</name>
    <dbReference type="NCBI Taxonomy" id="1844966"/>
    <lineage>
        <taxon>Eukaryota</taxon>
        <taxon>Metazoa</taxon>
        <taxon>Spiralia</taxon>
        <taxon>Lophotrochozoa</taxon>
        <taxon>Platyhelminthes</taxon>
        <taxon>Monogenea</taxon>
        <taxon>Monopisthocotylea</taxon>
        <taxon>Dactylogyridea</taxon>
        <taxon>Ancyrocephalidae</taxon>
        <taxon>Cichlidogyrus</taxon>
    </lineage>
</organism>
<accession>A0ABD2PKB4</accession>